<dbReference type="PANTHER" id="PTHR14740">
    <property type="entry name" value="CASPASE ACTIVITY AND APOPTOSIS INHIBITOR 1"/>
    <property type="match status" value="1"/>
</dbReference>
<organism evidence="2 3">
    <name type="scientific">Galendromus occidentalis</name>
    <name type="common">western predatory mite</name>
    <dbReference type="NCBI Taxonomy" id="34638"/>
    <lineage>
        <taxon>Eukaryota</taxon>
        <taxon>Metazoa</taxon>
        <taxon>Ecdysozoa</taxon>
        <taxon>Arthropoda</taxon>
        <taxon>Chelicerata</taxon>
        <taxon>Arachnida</taxon>
        <taxon>Acari</taxon>
        <taxon>Parasitiformes</taxon>
        <taxon>Mesostigmata</taxon>
        <taxon>Gamasina</taxon>
        <taxon>Phytoseioidea</taxon>
        <taxon>Phytoseiidae</taxon>
        <taxon>Typhlodrominae</taxon>
        <taxon>Galendromus</taxon>
    </lineage>
</organism>
<accession>A0AAJ6QUH3</accession>
<gene>
    <name evidence="3" type="primary">LOC100904471</name>
</gene>
<dbReference type="RefSeq" id="XP_003744302.1">
    <property type="nucleotide sequence ID" value="XM_003744254.1"/>
</dbReference>
<protein>
    <submittedName>
        <fullName evidence="3">Uncharacterized protein LOC100904471</fullName>
    </submittedName>
</protein>
<reference evidence="3" key="1">
    <citation type="submission" date="2025-08" db="UniProtKB">
        <authorList>
            <consortium name="RefSeq"/>
        </authorList>
    </citation>
    <scope>IDENTIFICATION</scope>
</reference>
<feature type="compositionally biased region" description="Polar residues" evidence="1">
    <location>
        <begin position="179"/>
        <end position="207"/>
    </location>
</feature>
<dbReference type="KEGG" id="goe:100904471"/>
<feature type="region of interest" description="Disordered" evidence="1">
    <location>
        <begin position="1"/>
        <end position="23"/>
    </location>
</feature>
<sequence length="248" mass="27526">MSNPSESVAGTYPQKESSLTDHDDLHSLTQLVDHPKKLHKTLFKLIDKKEVKKMLPPSLKKLKSSAIRELCLQKLEQVSKESIVRMIVGEQSLGPSREADQDDRAKSRRSRESQSPLHSAKSRSGNKSEISKSTLRDGANNHSARSKSPSRTLALGTNDSPASSSWTSGSGNRRWSRTPSVERTSFETSQTQSNTALDRTVASNGEASPTRLEDMDTDELELRARALRSLSNRLDRLQGRAPQRDSPH</sequence>
<feature type="compositionally biased region" description="Polar residues" evidence="1">
    <location>
        <begin position="113"/>
        <end position="133"/>
    </location>
</feature>
<feature type="compositionally biased region" description="Polar residues" evidence="1">
    <location>
        <begin position="140"/>
        <end position="162"/>
    </location>
</feature>
<proteinExistence type="predicted"/>
<dbReference type="GO" id="GO:0042981">
    <property type="term" value="P:regulation of apoptotic process"/>
    <property type="evidence" value="ECO:0007669"/>
    <property type="project" value="InterPro"/>
</dbReference>
<evidence type="ECO:0000256" key="1">
    <source>
        <dbReference type="SAM" id="MobiDB-lite"/>
    </source>
</evidence>
<keyword evidence="2" id="KW-1185">Reference proteome</keyword>
<dbReference type="Pfam" id="PF15335">
    <property type="entry name" value="CAAP1"/>
    <property type="match status" value="1"/>
</dbReference>
<dbReference type="AlphaFoldDB" id="A0AAJ6QUH3"/>
<feature type="compositionally biased region" description="Low complexity" evidence="1">
    <location>
        <begin position="163"/>
        <end position="173"/>
    </location>
</feature>
<dbReference type="InterPro" id="IPR038991">
    <property type="entry name" value="CAAP1"/>
</dbReference>
<dbReference type="PANTHER" id="PTHR14740:SF3">
    <property type="entry name" value="CASPASE ACTIVITY AND APOPTOSIS INHIBITOR 1"/>
    <property type="match status" value="1"/>
</dbReference>
<evidence type="ECO:0000313" key="3">
    <source>
        <dbReference type="RefSeq" id="XP_003744302.1"/>
    </source>
</evidence>
<feature type="region of interest" description="Disordered" evidence="1">
    <location>
        <begin position="92"/>
        <end position="218"/>
    </location>
</feature>
<dbReference type="Proteomes" id="UP000694867">
    <property type="component" value="Unplaced"/>
</dbReference>
<name>A0AAJ6QUH3_9ACAR</name>
<evidence type="ECO:0000313" key="2">
    <source>
        <dbReference type="Proteomes" id="UP000694867"/>
    </source>
</evidence>
<dbReference type="GeneID" id="100904471"/>